<dbReference type="GO" id="GO:0160107">
    <property type="term" value="F:tRNA (adenine(58)-N1)-methyltransferase activity"/>
    <property type="evidence" value="ECO:0007669"/>
    <property type="project" value="InterPro"/>
</dbReference>
<dbReference type="PANTHER" id="PTHR12133:SF1">
    <property type="entry name" value="TRNA (ADENINE(58)-N(1))-METHYLTRANSFERASE, MITOCHONDRIAL"/>
    <property type="match status" value="1"/>
</dbReference>
<dbReference type="InterPro" id="IPR014816">
    <property type="entry name" value="tRNA_MeTrfase_Gcd14"/>
</dbReference>
<dbReference type="Gene3D" id="3.40.50.150">
    <property type="entry name" value="Vaccinia Virus protein VP39"/>
    <property type="match status" value="1"/>
</dbReference>
<dbReference type="InterPro" id="IPR025714">
    <property type="entry name" value="Methyltranfer_dom"/>
</dbReference>
<evidence type="ECO:0000313" key="2">
    <source>
        <dbReference type="EMBL" id="OHA58181.1"/>
    </source>
</evidence>
<dbReference type="Proteomes" id="UP000176222">
    <property type="component" value="Unassembled WGS sequence"/>
</dbReference>
<feature type="domain" description="Methyltransferase" evidence="1">
    <location>
        <begin position="18"/>
        <end position="128"/>
    </location>
</feature>
<dbReference type="SUPFAM" id="SSF53335">
    <property type="entry name" value="S-adenosyl-L-methionine-dependent methyltransferases"/>
    <property type="match status" value="1"/>
</dbReference>
<organism evidence="2 3">
    <name type="scientific">Candidatus Vogelbacteria bacterium RIFOXYB1_FULL_42_16</name>
    <dbReference type="NCBI Taxonomy" id="1802436"/>
    <lineage>
        <taxon>Bacteria</taxon>
        <taxon>Candidatus Vogeliibacteriota</taxon>
    </lineage>
</organism>
<dbReference type="STRING" id="1802436.A2370_00580"/>
<evidence type="ECO:0000259" key="1">
    <source>
        <dbReference type="Pfam" id="PF13847"/>
    </source>
</evidence>
<dbReference type="EMBL" id="MHTH01000013">
    <property type="protein sequence ID" value="OHA58181.1"/>
    <property type="molecule type" value="Genomic_DNA"/>
</dbReference>
<gene>
    <name evidence="2" type="ORF">A2370_00580</name>
</gene>
<sequence length="183" mass="19802">MSFADPESIVANFGLVAGQEIADFGSGIGPYALACAKIVGQTGKVYAVDIQKDILERLKNDAQKLGLNNVEIIWGDIESAGGVKLKDESLDAIILANALFQAEDKVGVVKEMHRLLRTRGRVFLIDWRDSFGGLGPKPTDVLVPEKAEELFSTNGFEKINSLAGEFSAGDHHYGLIFSKHGQI</sequence>
<accession>A0A1G2QDZ1</accession>
<comment type="caution">
    <text evidence="2">The sequence shown here is derived from an EMBL/GenBank/DDBJ whole genome shotgun (WGS) entry which is preliminary data.</text>
</comment>
<protein>
    <recommendedName>
        <fullName evidence="1">Methyltransferase domain-containing protein</fullName>
    </recommendedName>
</protein>
<dbReference type="GO" id="GO:0031515">
    <property type="term" value="C:tRNA (m1A) methyltransferase complex"/>
    <property type="evidence" value="ECO:0007669"/>
    <property type="project" value="InterPro"/>
</dbReference>
<dbReference type="PANTHER" id="PTHR12133">
    <property type="entry name" value="TRNA (ADENINE(58)-N(1))-METHYLTRANSFERASE"/>
    <property type="match status" value="1"/>
</dbReference>
<dbReference type="Pfam" id="PF13847">
    <property type="entry name" value="Methyltransf_31"/>
    <property type="match status" value="1"/>
</dbReference>
<evidence type="ECO:0000313" key="3">
    <source>
        <dbReference type="Proteomes" id="UP000176222"/>
    </source>
</evidence>
<dbReference type="AlphaFoldDB" id="A0A1G2QDZ1"/>
<dbReference type="CDD" id="cd02440">
    <property type="entry name" value="AdoMet_MTases"/>
    <property type="match status" value="1"/>
</dbReference>
<reference evidence="2 3" key="1">
    <citation type="journal article" date="2016" name="Nat. Commun.">
        <title>Thousands of microbial genomes shed light on interconnected biogeochemical processes in an aquifer system.</title>
        <authorList>
            <person name="Anantharaman K."/>
            <person name="Brown C.T."/>
            <person name="Hug L.A."/>
            <person name="Sharon I."/>
            <person name="Castelle C.J."/>
            <person name="Probst A.J."/>
            <person name="Thomas B.C."/>
            <person name="Singh A."/>
            <person name="Wilkins M.J."/>
            <person name="Karaoz U."/>
            <person name="Brodie E.L."/>
            <person name="Williams K.H."/>
            <person name="Hubbard S.S."/>
            <person name="Banfield J.F."/>
        </authorList>
    </citation>
    <scope>NUCLEOTIDE SEQUENCE [LARGE SCALE GENOMIC DNA]</scope>
</reference>
<name>A0A1G2QDZ1_9BACT</name>
<dbReference type="GO" id="GO:0030488">
    <property type="term" value="P:tRNA methylation"/>
    <property type="evidence" value="ECO:0007669"/>
    <property type="project" value="InterPro"/>
</dbReference>
<proteinExistence type="predicted"/>
<dbReference type="InterPro" id="IPR029063">
    <property type="entry name" value="SAM-dependent_MTases_sf"/>
</dbReference>